<protein>
    <submittedName>
        <fullName evidence="2">Uncharacterized protein</fullName>
    </submittedName>
</protein>
<dbReference type="STRING" id="243164.DET1029"/>
<keyword evidence="1" id="KW-1133">Transmembrane helix</keyword>
<reference evidence="2 3" key="1">
    <citation type="journal article" date="2005" name="Science">
        <title>Genome sequence of the PCE-dechlorinating bacterium Dehalococcoides ethenogenes.</title>
        <authorList>
            <person name="Seshadri R."/>
            <person name="Adrian L."/>
            <person name="Fouts D.E."/>
            <person name="Eisen J.A."/>
            <person name="Phillippy A.M."/>
            <person name="Methe B.A."/>
            <person name="Ward N.L."/>
            <person name="Nelson W.C."/>
            <person name="Deboy R.T."/>
            <person name="Khouri H.M."/>
            <person name="Kolonay J.F."/>
            <person name="Dodson R.J."/>
            <person name="Daugherty S.C."/>
            <person name="Brinkac L.M."/>
            <person name="Sullivan S.A."/>
            <person name="Madupu R."/>
            <person name="Nelson K.E."/>
            <person name="Kang K.H."/>
            <person name="Impraim M."/>
            <person name="Tran K."/>
            <person name="Robinson J.M."/>
            <person name="Forberger H.A."/>
            <person name="Fraser C.M."/>
            <person name="Zinder S.H."/>
            <person name="Heidelberg J.F."/>
        </authorList>
    </citation>
    <scope>NUCLEOTIDE SEQUENCE [LARGE SCALE GENOMIC DNA]</scope>
    <source>
        <strain evidence="3">ATCC BAA-2266 / KCTC 15142 / 195</strain>
    </source>
</reference>
<organism evidence="2 3">
    <name type="scientific">Dehalococcoides mccartyi (strain ATCC BAA-2266 / KCTC 15142 / 195)</name>
    <name type="common">Dehalococcoides ethenogenes (strain 195)</name>
    <dbReference type="NCBI Taxonomy" id="243164"/>
    <lineage>
        <taxon>Bacteria</taxon>
        <taxon>Bacillati</taxon>
        <taxon>Chloroflexota</taxon>
        <taxon>Dehalococcoidia</taxon>
        <taxon>Dehalococcoidales</taxon>
        <taxon>Dehalococcoidaceae</taxon>
        <taxon>Dehalococcoides</taxon>
    </lineage>
</organism>
<sequence>MLNRVKTLVEYFLAGIMASVLCFSIGLNRGIRFVTYQAGKSGVFFRWGAF</sequence>
<dbReference type="AlphaFoldDB" id="Q3Z7Q4"/>
<dbReference type="KEGG" id="det:DET1029"/>
<keyword evidence="1" id="KW-0812">Transmembrane</keyword>
<keyword evidence="3" id="KW-1185">Reference proteome</keyword>
<dbReference type="HOGENOM" id="CLU_175391_1_0_0"/>
<evidence type="ECO:0000313" key="3">
    <source>
        <dbReference type="Proteomes" id="UP000008289"/>
    </source>
</evidence>
<name>Q3Z7Q4_DEHM1</name>
<evidence type="ECO:0000313" key="2">
    <source>
        <dbReference type="EMBL" id="AAW39723.1"/>
    </source>
</evidence>
<dbReference type="Proteomes" id="UP000008289">
    <property type="component" value="Chromosome"/>
</dbReference>
<dbReference type="eggNOG" id="ENOG5032J97">
    <property type="taxonomic scope" value="Bacteria"/>
</dbReference>
<dbReference type="InParanoid" id="Q3Z7Q4"/>
<evidence type="ECO:0000256" key="1">
    <source>
        <dbReference type="SAM" id="Phobius"/>
    </source>
</evidence>
<accession>Q3Z7Q4</accession>
<keyword evidence="1" id="KW-0472">Membrane</keyword>
<dbReference type="EMBL" id="CP000027">
    <property type="protein sequence ID" value="AAW39723.1"/>
    <property type="molecule type" value="Genomic_DNA"/>
</dbReference>
<proteinExistence type="predicted"/>
<gene>
    <name evidence="2" type="ordered locus">DET1029</name>
</gene>
<feature type="transmembrane region" description="Helical" evidence="1">
    <location>
        <begin position="12"/>
        <end position="31"/>
    </location>
</feature>